<evidence type="ECO:0000313" key="3">
    <source>
        <dbReference type="Proteomes" id="UP000278627"/>
    </source>
</evidence>
<protein>
    <submittedName>
        <fullName evidence="2 4">Uncharacterized protein</fullName>
    </submittedName>
</protein>
<evidence type="ECO:0000313" key="4">
    <source>
        <dbReference type="WBParaSite" id="BPAG_0000793201-mRNA-1"/>
    </source>
</evidence>
<reference evidence="4" key="1">
    <citation type="submission" date="2017-02" db="UniProtKB">
        <authorList>
            <consortium name="WormBaseParasite"/>
        </authorList>
    </citation>
    <scope>IDENTIFICATION</scope>
</reference>
<dbReference type="WBParaSite" id="BPAG_0000793201-mRNA-1">
    <property type="protein sequence ID" value="BPAG_0000793201-mRNA-1"/>
    <property type="gene ID" value="BPAG_0000793201"/>
</dbReference>
<keyword evidence="1" id="KW-1133">Transmembrane helix</keyword>
<accession>A0A0N4TI84</accession>
<evidence type="ECO:0000256" key="1">
    <source>
        <dbReference type="SAM" id="Phobius"/>
    </source>
</evidence>
<dbReference type="AlphaFoldDB" id="A0A0N4TI84"/>
<keyword evidence="1" id="KW-0472">Membrane</keyword>
<evidence type="ECO:0000313" key="2">
    <source>
        <dbReference type="EMBL" id="VDN89080.1"/>
    </source>
</evidence>
<dbReference type="Proteomes" id="UP000278627">
    <property type="component" value="Unassembled WGS sequence"/>
</dbReference>
<reference evidence="2 3" key="2">
    <citation type="submission" date="2018-11" db="EMBL/GenBank/DDBJ databases">
        <authorList>
            <consortium name="Pathogen Informatics"/>
        </authorList>
    </citation>
    <scope>NUCLEOTIDE SEQUENCE [LARGE SCALE GENOMIC DNA]</scope>
</reference>
<dbReference type="EMBL" id="UZAD01013129">
    <property type="protein sequence ID" value="VDN89080.1"/>
    <property type="molecule type" value="Genomic_DNA"/>
</dbReference>
<proteinExistence type="predicted"/>
<keyword evidence="3" id="KW-1185">Reference proteome</keyword>
<sequence length="161" mass="18865">MVVSFLTVHSLTFSDFKSEAIHIVLPSNMLMFFNISDIKSPFSDKKQLQDFLAMVYGLSLFNTVLIILFIIICTVLFTGNVFRFSWLQTSTVIKAKKRKRMYQCYIDSIRTMQMLQVETVGRSREALQQKYIENAQTLYTFFGVHRQTTLPNDMFMIEKKQ</sequence>
<gene>
    <name evidence="2" type="ORF">BPAG_LOCUS7894</name>
</gene>
<organism evidence="4">
    <name type="scientific">Brugia pahangi</name>
    <name type="common">Filarial nematode worm</name>
    <dbReference type="NCBI Taxonomy" id="6280"/>
    <lineage>
        <taxon>Eukaryota</taxon>
        <taxon>Metazoa</taxon>
        <taxon>Ecdysozoa</taxon>
        <taxon>Nematoda</taxon>
        <taxon>Chromadorea</taxon>
        <taxon>Rhabditida</taxon>
        <taxon>Spirurina</taxon>
        <taxon>Spiruromorpha</taxon>
        <taxon>Filarioidea</taxon>
        <taxon>Onchocercidae</taxon>
        <taxon>Brugia</taxon>
    </lineage>
</organism>
<keyword evidence="1" id="KW-0812">Transmembrane</keyword>
<feature type="transmembrane region" description="Helical" evidence="1">
    <location>
        <begin position="51"/>
        <end position="77"/>
    </location>
</feature>
<name>A0A0N4TI84_BRUPA</name>